<dbReference type="Pfam" id="PF13585">
    <property type="entry name" value="CHU_C"/>
    <property type="match status" value="1"/>
</dbReference>
<dbReference type="Gene3D" id="2.60.120.380">
    <property type="match status" value="1"/>
</dbReference>
<evidence type="ECO:0000313" key="1">
    <source>
        <dbReference type="EMBL" id="MET7028208.1"/>
    </source>
</evidence>
<protein>
    <submittedName>
        <fullName evidence="1">T9SS type B sorting domain-containing protein</fullName>
    </submittedName>
</protein>
<comment type="caution">
    <text evidence="1">The sequence shown here is derived from an EMBL/GenBank/DDBJ whole genome shotgun (WGS) entry which is preliminary data.</text>
</comment>
<keyword evidence="2" id="KW-1185">Reference proteome</keyword>
<sequence length="600" mass="66060">MKRLTVLLWLPLLFGIQIVFGQISPDCSEAIPICSNTPVNGGTNDYGIDDFNGAATSGCLETSLSGFIEDNSAWYRFRTSAAGQLGFNIGFDASEDWDFALYKASDCGSLGEPVRCNFFDNRDNLTHMGVGEDPTGNTESLLYDEWLEVTAGEDYYLLINNYSNSNSGFSIQFSGSIFETNPNDALDCSIITNLLGPPLVACDNENIVLDATTTDATQYEWFSDTGSGFALLIGETGPTINVNTSAFYRVKVSTTGETIFSDVQIGFITAPTTFAVADEITCSDQGFYDLFQKDIEALGSQSATDFIVSYHNSLPDAVDGLNQLPKEYPIRAGQETIYVRTTSLANPECFDVTQQFELQVLQTPEITFPTEIFLCENSTSVVIGELNANMNYRYSWDSGATTSSIEVDEGGTYILTMTYEENGFPCERIVPIAVVISKTPAITDVIIEDVQDNNTVTVITDIEGQFEYQLDNGPFQVGNIFTNVIPGDHMVTINDLKGCGSVSESIVVVGFPKFFSPNGDTVNDEWHIVGIEALQDPVIFIYDRYGKLLRQMTKDSMGWNGDVNGKSLPSSDYWFKLTYIDARGQRTTAKFIDSHFSLKR</sequence>
<dbReference type="Proteomes" id="UP001549773">
    <property type="component" value="Unassembled WGS sequence"/>
</dbReference>
<dbReference type="EMBL" id="JBEWYP010000001">
    <property type="protein sequence ID" value="MET7028208.1"/>
    <property type="molecule type" value="Genomic_DNA"/>
</dbReference>
<dbReference type="RefSeq" id="WP_354617070.1">
    <property type="nucleotide sequence ID" value="NZ_JBEWYP010000001.1"/>
</dbReference>
<accession>A0ABV2TSG6</accession>
<gene>
    <name evidence="1" type="ORF">ABXZ32_02320</name>
</gene>
<reference evidence="1 2" key="1">
    <citation type="submission" date="2024-07" db="EMBL/GenBank/DDBJ databases">
        <title>The genome sequence of type strain Sediminicola luteus GDMCC 1.2596T.</title>
        <authorList>
            <person name="Liu Y."/>
        </authorList>
    </citation>
    <scope>NUCLEOTIDE SEQUENCE [LARGE SCALE GENOMIC DNA]</scope>
    <source>
        <strain evidence="1 2">GDMCC 1.2596</strain>
    </source>
</reference>
<proteinExistence type="predicted"/>
<evidence type="ECO:0000313" key="2">
    <source>
        <dbReference type="Proteomes" id="UP001549773"/>
    </source>
</evidence>
<organism evidence="1 2">
    <name type="scientific">Sediminicola luteus</name>
    <dbReference type="NCBI Taxonomy" id="319238"/>
    <lineage>
        <taxon>Bacteria</taxon>
        <taxon>Pseudomonadati</taxon>
        <taxon>Bacteroidota</taxon>
        <taxon>Flavobacteriia</taxon>
        <taxon>Flavobacteriales</taxon>
        <taxon>Flavobacteriaceae</taxon>
        <taxon>Sediminicola</taxon>
    </lineage>
</organism>
<dbReference type="InterPro" id="IPR026341">
    <property type="entry name" value="T9SS_type_B"/>
</dbReference>
<name>A0ABV2TSG6_9FLAO</name>
<dbReference type="NCBIfam" id="TIGR04131">
    <property type="entry name" value="Bac_Flav_CTERM"/>
    <property type="match status" value="1"/>
</dbReference>